<dbReference type="Gene3D" id="3.20.20.70">
    <property type="entry name" value="Aldolase class I"/>
    <property type="match status" value="1"/>
</dbReference>
<evidence type="ECO:0000256" key="10">
    <source>
        <dbReference type="RuleBase" id="RU003826"/>
    </source>
</evidence>
<dbReference type="HAMAP" id="MF_00097">
    <property type="entry name" value="TMP_synthase"/>
    <property type="match status" value="1"/>
</dbReference>
<dbReference type="PANTHER" id="PTHR20857">
    <property type="entry name" value="THIAMINE-PHOSPHATE PYROPHOSPHORYLASE"/>
    <property type="match status" value="1"/>
</dbReference>
<dbReference type="SUPFAM" id="SSF51391">
    <property type="entry name" value="Thiamin phosphate synthase"/>
    <property type="match status" value="1"/>
</dbReference>
<feature type="domain" description="Thiamine phosphate synthase/TenI" evidence="12">
    <location>
        <begin position="7"/>
        <end position="190"/>
    </location>
</feature>
<dbReference type="OrthoDB" id="9812206at2"/>
<dbReference type="InterPro" id="IPR036206">
    <property type="entry name" value="ThiamineP_synth_sf"/>
</dbReference>
<protein>
    <recommendedName>
        <fullName evidence="9">Thiamine-phosphate synthase</fullName>
        <shortName evidence="9">TP synthase</shortName>
        <shortName evidence="9">TPS</shortName>
        <ecNumber evidence="9">2.5.1.3</ecNumber>
    </recommendedName>
    <alternativeName>
        <fullName evidence="9">Thiamine-phosphate pyrophosphorylase</fullName>
        <shortName evidence="9">TMP pyrophosphorylase</shortName>
        <shortName evidence="9">TMP-PPase</shortName>
    </alternativeName>
</protein>
<dbReference type="HOGENOM" id="CLU_018272_3_2_9"/>
<keyword evidence="4 9" id="KW-0460">Magnesium</keyword>
<comment type="cofactor">
    <cofactor evidence="9">
        <name>Mg(2+)</name>
        <dbReference type="ChEBI" id="CHEBI:18420"/>
    </cofactor>
    <text evidence="9">Binds 1 Mg(2+) ion per subunit.</text>
</comment>
<dbReference type="GO" id="GO:0009229">
    <property type="term" value="P:thiamine diphosphate biosynthetic process"/>
    <property type="evidence" value="ECO:0007669"/>
    <property type="project" value="UniProtKB-UniRule"/>
</dbReference>
<dbReference type="GO" id="GO:0005737">
    <property type="term" value="C:cytoplasm"/>
    <property type="evidence" value="ECO:0007669"/>
    <property type="project" value="TreeGrafter"/>
</dbReference>
<evidence type="ECO:0000313" key="14">
    <source>
        <dbReference type="Proteomes" id="UP000027980"/>
    </source>
</evidence>
<dbReference type="NCBIfam" id="TIGR00693">
    <property type="entry name" value="thiE"/>
    <property type="match status" value="1"/>
</dbReference>
<evidence type="ECO:0000256" key="3">
    <source>
        <dbReference type="ARBA" id="ARBA00022723"/>
    </source>
</evidence>
<name>A0A075LLY0_9BACI</name>
<keyword evidence="2 9" id="KW-0808">Transferase</keyword>
<evidence type="ECO:0000313" key="13">
    <source>
        <dbReference type="EMBL" id="AIF65448.1"/>
    </source>
</evidence>
<dbReference type="GO" id="GO:0009228">
    <property type="term" value="P:thiamine biosynthetic process"/>
    <property type="evidence" value="ECO:0007669"/>
    <property type="project" value="UniProtKB-KW"/>
</dbReference>
<dbReference type="KEGG" id="tap:GZ22_01425"/>
<reference evidence="13 14" key="1">
    <citation type="submission" date="2014-07" db="EMBL/GenBank/DDBJ databases">
        <title>Complete genome sequence of a moderately halophilic bacterium Terribacillus aidingensis MP602, isolated from Cryptomeria fortunei in Tianmu mountain in China.</title>
        <authorList>
            <person name="Wang Y."/>
            <person name="Lu P."/>
            <person name="Zhang L."/>
        </authorList>
    </citation>
    <scope>NUCLEOTIDE SEQUENCE [LARGE SCALE GENOMIC DNA]</scope>
    <source>
        <strain evidence="13 14">MP602</strain>
    </source>
</reference>
<feature type="binding site" evidence="9">
    <location>
        <begin position="37"/>
        <end position="41"/>
    </location>
    <ligand>
        <name>4-amino-2-methyl-5-(diphosphooxymethyl)pyrimidine</name>
        <dbReference type="ChEBI" id="CHEBI:57841"/>
    </ligand>
</feature>
<dbReference type="UniPathway" id="UPA00060">
    <property type="reaction ID" value="UER00141"/>
</dbReference>
<dbReference type="GO" id="GO:0004789">
    <property type="term" value="F:thiamine-phosphate diphosphorylase activity"/>
    <property type="evidence" value="ECO:0007669"/>
    <property type="project" value="UniProtKB-UniRule"/>
</dbReference>
<sequence length="214" mass="23358">MKEELELYFIMGSQNCQDKDPEDILEQALEAGITMFQLREKGEGAATGLEKRQLAERLQARCRAHSIPFIVNDDVDLAIAIGADGVHIGQTDEAMQQVKTRCPEHFIIGVSAQNAEEAKKAIQDGAHYIGVGPIAATRTKIDAKFPIGLTGLREIRKQVGDFPMVAIGGINQKNAEAVRQAGADGISFISVLTKATDIQQAVNELKMKMEKMHT</sequence>
<evidence type="ECO:0000256" key="11">
    <source>
        <dbReference type="RuleBase" id="RU004253"/>
    </source>
</evidence>
<evidence type="ECO:0000259" key="12">
    <source>
        <dbReference type="Pfam" id="PF02581"/>
    </source>
</evidence>
<evidence type="ECO:0000256" key="8">
    <source>
        <dbReference type="ARBA" id="ARBA00047883"/>
    </source>
</evidence>
<evidence type="ECO:0000256" key="6">
    <source>
        <dbReference type="ARBA" id="ARBA00047334"/>
    </source>
</evidence>
<proteinExistence type="inferred from homology"/>
<comment type="catalytic activity">
    <reaction evidence="8 9 10">
        <text>2-[(2R,5Z)-2-carboxy-4-methylthiazol-5(2H)-ylidene]ethyl phosphate + 4-amino-2-methyl-5-(diphosphooxymethyl)pyrimidine + 2 H(+) = thiamine phosphate + CO2 + diphosphate</text>
        <dbReference type="Rhea" id="RHEA:47844"/>
        <dbReference type="ChEBI" id="CHEBI:15378"/>
        <dbReference type="ChEBI" id="CHEBI:16526"/>
        <dbReference type="ChEBI" id="CHEBI:33019"/>
        <dbReference type="ChEBI" id="CHEBI:37575"/>
        <dbReference type="ChEBI" id="CHEBI:57841"/>
        <dbReference type="ChEBI" id="CHEBI:62899"/>
        <dbReference type="EC" id="2.5.1.3"/>
    </reaction>
</comment>
<keyword evidence="5 9" id="KW-0784">Thiamine biosynthesis</keyword>
<comment type="catalytic activity">
    <reaction evidence="7 9 10">
        <text>2-(2-carboxy-4-methylthiazol-5-yl)ethyl phosphate + 4-amino-2-methyl-5-(diphosphooxymethyl)pyrimidine + 2 H(+) = thiamine phosphate + CO2 + diphosphate</text>
        <dbReference type="Rhea" id="RHEA:47848"/>
        <dbReference type="ChEBI" id="CHEBI:15378"/>
        <dbReference type="ChEBI" id="CHEBI:16526"/>
        <dbReference type="ChEBI" id="CHEBI:33019"/>
        <dbReference type="ChEBI" id="CHEBI:37575"/>
        <dbReference type="ChEBI" id="CHEBI:57841"/>
        <dbReference type="ChEBI" id="CHEBI:62890"/>
        <dbReference type="EC" id="2.5.1.3"/>
    </reaction>
</comment>
<feature type="binding site" evidence="9">
    <location>
        <position position="72"/>
    </location>
    <ligand>
        <name>4-amino-2-methyl-5-(diphosphooxymethyl)pyrimidine</name>
        <dbReference type="ChEBI" id="CHEBI:57841"/>
    </ligand>
</feature>
<dbReference type="GO" id="GO:0000287">
    <property type="term" value="F:magnesium ion binding"/>
    <property type="evidence" value="ECO:0007669"/>
    <property type="project" value="UniProtKB-UniRule"/>
</dbReference>
<comment type="catalytic activity">
    <reaction evidence="6 9 10">
        <text>4-methyl-5-(2-phosphooxyethyl)-thiazole + 4-amino-2-methyl-5-(diphosphooxymethyl)pyrimidine + H(+) = thiamine phosphate + diphosphate</text>
        <dbReference type="Rhea" id="RHEA:22328"/>
        <dbReference type="ChEBI" id="CHEBI:15378"/>
        <dbReference type="ChEBI" id="CHEBI:33019"/>
        <dbReference type="ChEBI" id="CHEBI:37575"/>
        <dbReference type="ChEBI" id="CHEBI:57841"/>
        <dbReference type="ChEBI" id="CHEBI:58296"/>
        <dbReference type="EC" id="2.5.1.3"/>
    </reaction>
</comment>
<evidence type="ECO:0000256" key="9">
    <source>
        <dbReference type="HAMAP-Rule" id="MF_00097"/>
    </source>
</evidence>
<feature type="binding site" evidence="9">
    <location>
        <begin position="189"/>
        <end position="190"/>
    </location>
    <ligand>
        <name>2-[(2R,5Z)-2-carboxy-4-methylthiazol-5(2H)-ylidene]ethyl phosphate</name>
        <dbReference type="ChEBI" id="CHEBI:62899"/>
    </ligand>
</feature>
<evidence type="ECO:0000256" key="2">
    <source>
        <dbReference type="ARBA" id="ARBA00022679"/>
    </source>
</evidence>
<dbReference type="FunFam" id="3.20.20.70:FF:000096">
    <property type="entry name" value="Thiamine-phosphate synthase"/>
    <property type="match status" value="1"/>
</dbReference>
<keyword evidence="3 9" id="KW-0479">Metal-binding</keyword>
<dbReference type="PANTHER" id="PTHR20857:SF15">
    <property type="entry name" value="THIAMINE-PHOSPHATE SYNTHASE"/>
    <property type="match status" value="1"/>
</dbReference>
<evidence type="ECO:0000256" key="1">
    <source>
        <dbReference type="ARBA" id="ARBA00005165"/>
    </source>
</evidence>
<dbReference type="RefSeq" id="WP_038557982.1">
    <property type="nucleotide sequence ID" value="NZ_CP008876.1"/>
</dbReference>
<dbReference type="Proteomes" id="UP000027980">
    <property type="component" value="Chromosome"/>
</dbReference>
<evidence type="ECO:0000256" key="5">
    <source>
        <dbReference type="ARBA" id="ARBA00022977"/>
    </source>
</evidence>
<comment type="similarity">
    <text evidence="9 10">Belongs to the thiamine-phosphate synthase family.</text>
</comment>
<feature type="binding site" evidence="9">
    <location>
        <begin position="137"/>
        <end position="139"/>
    </location>
    <ligand>
        <name>2-[(2R,5Z)-2-carboxy-4-methylthiazol-5(2H)-ylidene]ethyl phosphate</name>
        <dbReference type="ChEBI" id="CHEBI:62899"/>
    </ligand>
</feature>
<dbReference type="InterPro" id="IPR013785">
    <property type="entry name" value="Aldolase_TIM"/>
</dbReference>
<feature type="binding site" evidence="9">
    <location>
        <position position="73"/>
    </location>
    <ligand>
        <name>Mg(2+)</name>
        <dbReference type="ChEBI" id="CHEBI:18420"/>
    </ligand>
</feature>
<dbReference type="InterPro" id="IPR022998">
    <property type="entry name" value="ThiamineP_synth_TenI"/>
</dbReference>
<dbReference type="EMBL" id="CP008876">
    <property type="protein sequence ID" value="AIF65448.1"/>
    <property type="molecule type" value="Genomic_DNA"/>
</dbReference>
<comment type="function">
    <text evidence="9">Condenses 4-methyl-5-(beta-hydroxyethyl)thiazole monophosphate (THZ-P) and 2-methyl-4-amino-5-hydroxymethyl pyrimidine pyrophosphate (HMP-PP) to form thiamine monophosphate (TMP).</text>
</comment>
<feature type="binding site" evidence="9">
    <location>
        <position position="140"/>
    </location>
    <ligand>
        <name>4-amino-2-methyl-5-(diphosphooxymethyl)pyrimidine</name>
        <dbReference type="ChEBI" id="CHEBI:57841"/>
    </ligand>
</feature>
<dbReference type="Pfam" id="PF02581">
    <property type="entry name" value="TMP-TENI"/>
    <property type="match status" value="1"/>
</dbReference>
<accession>A0A075LLY0</accession>
<dbReference type="GeneID" id="34222411"/>
<dbReference type="EC" id="2.5.1.3" evidence="9"/>
<dbReference type="CDD" id="cd00564">
    <property type="entry name" value="TMP_TenI"/>
    <property type="match status" value="1"/>
</dbReference>
<gene>
    <name evidence="9 13" type="primary">thiE</name>
    <name evidence="13" type="ORF">GZ22_01425</name>
</gene>
<evidence type="ECO:0000256" key="7">
    <source>
        <dbReference type="ARBA" id="ARBA00047851"/>
    </source>
</evidence>
<feature type="binding site" evidence="9">
    <location>
        <position position="169"/>
    </location>
    <ligand>
        <name>2-[(2R,5Z)-2-carboxy-4-methylthiazol-5(2H)-ylidene]ethyl phosphate</name>
        <dbReference type="ChEBI" id="CHEBI:62899"/>
    </ligand>
</feature>
<dbReference type="AlphaFoldDB" id="A0A075LLY0"/>
<organism evidence="13 14">
    <name type="scientific">Terribacillus saccharophilus</name>
    <dbReference type="NCBI Taxonomy" id="361277"/>
    <lineage>
        <taxon>Bacteria</taxon>
        <taxon>Bacillati</taxon>
        <taxon>Bacillota</taxon>
        <taxon>Bacilli</taxon>
        <taxon>Bacillales</taxon>
        <taxon>Bacillaceae</taxon>
        <taxon>Terribacillus</taxon>
    </lineage>
</organism>
<evidence type="ECO:0000256" key="4">
    <source>
        <dbReference type="ARBA" id="ARBA00022842"/>
    </source>
</evidence>
<feature type="binding site" evidence="9">
    <location>
        <position position="92"/>
    </location>
    <ligand>
        <name>Mg(2+)</name>
        <dbReference type="ChEBI" id="CHEBI:18420"/>
    </ligand>
</feature>
<dbReference type="InterPro" id="IPR034291">
    <property type="entry name" value="TMP_synthase"/>
</dbReference>
<comment type="pathway">
    <text evidence="1 9 11">Cofactor biosynthesis; thiamine diphosphate biosynthesis; thiamine phosphate from 4-amino-2-methyl-5-diphosphomethylpyrimidine and 4-methyl-5-(2-phosphoethyl)-thiazole: step 1/1.</text>
</comment>
<feature type="binding site" evidence="9">
    <location>
        <position position="111"/>
    </location>
    <ligand>
        <name>4-amino-2-methyl-5-(diphosphooxymethyl)pyrimidine</name>
        <dbReference type="ChEBI" id="CHEBI:57841"/>
    </ligand>
</feature>